<dbReference type="InterPro" id="IPR002110">
    <property type="entry name" value="Ankyrin_rpt"/>
</dbReference>
<reference evidence="3" key="3">
    <citation type="submission" date="2015-06" db="UniProtKB">
        <authorList>
            <consortium name="EnsemblMetazoa"/>
        </authorList>
    </citation>
    <scope>IDENTIFICATION</scope>
</reference>
<dbReference type="EMBL" id="AMQM01006345">
    <property type="status" value="NOT_ANNOTATED_CDS"/>
    <property type="molecule type" value="Genomic_DNA"/>
</dbReference>
<evidence type="ECO:0000313" key="2">
    <source>
        <dbReference type="EMBL" id="ESN97144.1"/>
    </source>
</evidence>
<keyword evidence="4" id="KW-1185">Reference proteome</keyword>
<sequence>MKACKSGKVQHVELLLYYGSDPNKQNCSGNTPLHICAINNQVYILICMFLFVCLFVCLYVCFKVCMRV</sequence>
<keyword evidence="1" id="KW-0472">Membrane</keyword>
<dbReference type="CTD" id="20216494"/>
<dbReference type="Pfam" id="PF13637">
    <property type="entry name" value="Ank_4"/>
    <property type="match status" value="1"/>
</dbReference>
<dbReference type="PANTHER" id="PTHR24135">
    <property type="entry name" value="SH3 AND MULTIPLE ANKYRIN REPEAT DOMAINS PROTEIN"/>
    <property type="match status" value="1"/>
</dbReference>
<dbReference type="KEGG" id="hro:HELRODRAFT_85570"/>
<dbReference type="Gene3D" id="1.25.40.20">
    <property type="entry name" value="Ankyrin repeat-containing domain"/>
    <property type="match status" value="1"/>
</dbReference>
<dbReference type="InParanoid" id="T1G5Z7"/>
<evidence type="ECO:0000313" key="4">
    <source>
        <dbReference type="Proteomes" id="UP000015101"/>
    </source>
</evidence>
<keyword evidence="1" id="KW-0812">Transmembrane</keyword>
<evidence type="ECO:0000313" key="3">
    <source>
        <dbReference type="EnsemblMetazoa" id="HelroP85570"/>
    </source>
</evidence>
<protein>
    <submittedName>
        <fullName evidence="2 3">Uncharacterized protein</fullName>
    </submittedName>
</protein>
<dbReference type="OrthoDB" id="445896at2759"/>
<proteinExistence type="predicted"/>
<accession>T1G5Z7</accession>
<dbReference type="Proteomes" id="UP000015101">
    <property type="component" value="Unassembled WGS sequence"/>
</dbReference>
<feature type="transmembrane region" description="Helical" evidence="1">
    <location>
        <begin position="42"/>
        <end position="62"/>
    </location>
</feature>
<dbReference type="RefSeq" id="XP_009024611.1">
    <property type="nucleotide sequence ID" value="XM_009026363.1"/>
</dbReference>
<dbReference type="eggNOG" id="KOG0504">
    <property type="taxonomic scope" value="Eukaryota"/>
</dbReference>
<dbReference type="GeneID" id="20216494"/>
<organism evidence="3 4">
    <name type="scientific">Helobdella robusta</name>
    <name type="common">Californian leech</name>
    <dbReference type="NCBI Taxonomy" id="6412"/>
    <lineage>
        <taxon>Eukaryota</taxon>
        <taxon>Metazoa</taxon>
        <taxon>Spiralia</taxon>
        <taxon>Lophotrochozoa</taxon>
        <taxon>Annelida</taxon>
        <taxon>Clitellata</taxon>
        <taxon>Hirudinea</taxon>
        <taxon>Rhynchobdellida</taxon>
        <taxon>Glossiphoniidae</taxon>
        <taxon>Helobdella</taxon>
    </lineage>
</organism>
<dbReference type="EnsemblMetazoa" id="HelroT85570">
    <property type="protein sequence ID" value="HelroP85570"/>
    <property type="gene ID" value="HelroG85570"/>
</dbReference>
<evidence type="ECO:0000256" key="1">
    <source>
        <dbReference type="SAM" id="Phobius"/>
    </source>
</evidence>
<dbReference type="PANTHER" id="PTHR24135:SF28">
    <property type="entry name" value="LD13733P"/>
    <property type="match status" value="1"/>
</dbReference>
<dbReference type="STRING" id="6412.T1G5Z7"/>
<dbReference type="InterPro" id="IPR051569">
    <property type="entry name" value="SHANK"/>
</dbReference>
<reference evidence="2 4" key="2">
    <citation type="journal article" date="2013" name="Nature">
        <title>Insights into bilaterian evolution from three spiralian genomes.</title>
        <authorList>
            <person name="Simakov O."/>
            <person name="Marletaz F."/>
            <person name="Cho S.J."/>
            <person name="Edsinger-Gonzales E."/>
            <person name="Havlak P."/>
            <person name="Hellsten U."/>
            <person name="Kuo D.H."/>
            <person name="Larsson T."/>
            <person name="Lv J."/>
            <person name="Arendt D."/>
            <person name="Savage R."/>
            <person name="Osoegawa K."/>
            <person name="de Jong P."/>
            <person name="Grimwood J."/>
            <person name="Chapman J.A."/>
            <person name="Shapiro H."/>
            <person name="Aerts A."/>
            <person name="Otillar R.P."/>
            <person name="Terry A.Y."/>
            <person name="Boore J.L."/>
            <person name="Grigoriev I.V."/>
            <person name="Lindberg D.R."/>
            <person name="Seaver E.C."/>
            <person name="Weisblat D.A."/>
            <person name="Putnam N.H."/>
            <person name="Rokhsar D.S."/>
        </authorList>
    </citation>
    <scope>NUCLEOTIDE SEQUENCE</scope>
</reference>
<name>T1G5Z7_HELRO</name>
<keyword evidence="1" id="KW-1133">Transmembrane helix</keyword>
<dbReference type="EMBL" id="KB097417">
    <property type="protein sequence ID" value="ESN97144.1"/>
    <property type="molecule type" value="Genomic_DNA"/>
</dbReference>
<dbReference type="InterPro" id="IPR036770">
    <property type="entry name" value="Ankyrin_rpt-contain_sf"/>
</dbReference>
<dbReference type="AlphaFoldDB" id="T1G5Z7"/>
<dbReference type="SUPFAM" id="SSF48403">
    <property type="entry name" value="Ankyrin repeat"/>
    <property type="match status" value="1"/>
</dbReference>
<reference evidence="4" key="1">
    <citation type="submission" date="2012-12" db="EMBL/GenBank/DDBJ databases">
        <authorList>
            <person name="Hellsten U."/>
            <person name="Grimwood J."/>
            <person name="Chapman J.A."/>
            <person name="Shapiro H."/>
            <person name="Aerts A."/>
            <person name="Otillar R.P."/>
            <person name="Terry A.Y."/>
            <person name="Boore J.L."/>
            <person name="Simakov O."/>
            <person name="Marletaz F."/>
            <person name="Cho S.-J."/>
            <person name="Edsinger-Gonzales E."/>
            <person name="Havlak P."/>
            <person name="Kuo D.-H."/>
            <person name="Larsson T."/>
            <person name="Lv J."/>
            <person name="Arendt D."/>
            <person name="Savage R."/>
            <person name="Osoegawa K."/>
            <person name="de Jong P."/>
            <person name="Lindberg D.R."/>
            <person name="Seaver E.C."/>
            <person name="Weisblat D.A."/>
            <person name="Putnam N.H."/>
            <person name="Grigoriev I.V."/>
            <person name="Rokhsar D.S."/>
        </authorList>
    </citation>
    <scope>NUCLEOTIDE SEQUENCE</scope>
</reference>
<gene>
    <name evidence="3" type="primary">20216494</name>
    <name evidence="2" type="ORF">HELRODRAFT_85570</name>
</gene>
<dbReference type="HOGENOM" id="CLU_2796783_0_0_1"/>